<reference evidence="2 3" key="1">
    <citation type="submission" date="2024-02" db="EMBL/GenBank/DDBJ databases">
        <authorList>
            <person name="Daric V."/>
            <person name="Darras S."/>
        </authorList>
    </citation>
    <scope>NUCLEOTIDE SEQUENCE [LARGE SCALE GENOMIC DNA]</scope>
</reference>
<dbReference type="Proteomes" id="UP001642483">
    <property type="component" value="Unassembled WGS sequence"/>
</dbReference>
<evidence type="ECO:0000256" key="1">
    <source>
        <dbReference type="SAM" id="MobiDB-lite"/>
    </source>
</evidence>
<dbReference type="EMBL" id="CAWYQH010000002">
    <property type="protein sequence ID" value="CAK8672981.1"/>
    <property type="molecule type" value="Genomic_DNA"/>
</dbReference>
<feature type="region of interest" description="Disordered" evidence="1">
    <location>
        <begin position="19"/>
        <end position="40"/>
    </location>
</feature>
<evidence type="ECO:0000313" key="3">
    <source>
        <dbReference type="Proteomes" id="UP001642483"/>
    </source>
</evidence>
<keyword evidence="3" id="KW-1185">Reference proteome</keyword>
<organism evidence="2 3">
    <name type="scientific">Clavelina lepadiformis</name>
    <name type="common">Light-bulb sea squirt</name>
    <name type="synonym">Ascidia lepadiformis</name>
    <dbReference type="NCBI Taxonomy" id="159417"/>
    <lineage>
        <taxon>Eukaryota</taxon>
        <taxon>Metazoa</taxon>
        <taxon>Chordata</taxon>
        <taxon>Tunicata</taxon>
        <taxon>Ascidiacea</taxon>
        <taxon>Aplousobranchia</taxon>
        <taxon>Clavelinidae</taxon>
        <taxon>Clavelina</taxon>
    </lineage>
</organism>
<evidence type="ECO:0008006" key="4">
    <source>
        <dbReference type="Google" id="ProtNLM"/>
    </source>
</evidence>
<name>A0ABP0F290_CLALP</name>
<feature type="region of interest" description="Disordered" evidence="1">
    <location>
        <begin position="70"/>
        <end position="128"/>
    </location>
</feature>
<feature type="compositionally biased region" description="Basic and acidic residues" evidence="1">
    <location>
        <begin position="108"/>
        <end position="118"/>
    </location>
</feature>
<protein>
    <recommendedName>
        <fullName evidence="4">Zinc finger protein</fullName>
    </recommendedName>
</protein>
<feature type="region of interest" description="Disordered" evidence="1">
    <location>
        <begin position="599"/>
        <end position="623"/>
    </location>
</feature>
<proteinExistence type="predicted"/>
<feature type="compositionally biased region" description="Polar residues" evidence="1">
    <location>
        <begin position="471"/>
        <end position="495"/>
    </location>
</feature>
<comment type="caution">
    <text evidence="2">The sequence shown here is derived from an EMBL/GenBank/DDBJ whole genome shotgun (WGS) entry which is preliminary data.</text>
</comment>
<feature type="compositionally biased region" description="Basic residues" evidence="1">
    <location>
        <begin position="70"/>
        <end position="84"/>
    </location>
</feature>
<feature type="compositionally biased region" description="Polar residues" evidence="1">
    <location>
        <begin position="504"/>
        <end position="514"/>
    </location>
</feature>
<accession>A0ABP0F290</accession>
<sequence>MADAVMTSSLLSHRIFNNGSDQTIQNSDTSGENSAVSSGDEMMTCTHCDYVSNSSSEMTRHRWDVHPLLTRRKQHLMRSQGRKRPNSESAEEPKISDDICDVMAKKRSSSDDVAKETSGRSSDLAVREPPAQIRRVNSAEMGERTHVKAIVECHRKTNSLGDASAFKRENEKRNKARSASLSLINGIAAAPLADMCSEQTADCIKARVLNPTGPLASPAVTTQPGLNTLAKAAVTVSSQGHPVAMDTSVAETREAKQPRMISPPPAAWSNLIPAASGSLNDMLAEGQKMSHGYTLSPAGAPICPGNVSPIPNMGTMIAQHPLQAFLPQAAFYNQYALEKGLPLAAGGVFLHNPYVSGLLPNPMFPMPTSFYPGLSFPVPENTKPQPYDAEGSRHLNLTTLSDVATRILSVETQNGKERSQSPPKRSLEAVSSPPTSCAPSKRRSVAEFLPSSPATPSSGTQIKSSKADQKALTSKPSPPTQRKQQQLNNKFSQLESRPAAKVISQRQPAVTQSMDGDRLRSLEQAIRDTDCCDPNERSNVLPFCCPDGKWRMVRSKRIGGAWLVQMPGSDTPTLYVPKQSEPANTDTLNEWLKSKLTVTGEPSARNPHTKKTPGVNMANGRQACQRQVRETKALGRYAKDQKRGMKDMVSSDAIRNLLLQKTALA</sequence>
<feature type="region of interest" description="Disordered" evidence="1">
    <location>
        <begin position="411"/>
        <end position="516"/>
    </location>
</feature>
<gene>
    <name evidence="2" type="ORF">CVLEPA_LOCUS2772</name>
</gene>
<feature type="compositionally biased region" description="Polar residues" evidence="1">
    <location>
        <begin position="19"/>
        <end position="37"/>
    </location>
</feature>
<evidence type="ECO:0000313" key="2">
    <source>
        <dbReference type="EMBL" id="CAK8672981.1"/>
    </source>
</evidence>
<feature type="compositionally biased region" description="Polar residues" evidence="1">
    <location>
        <begin position="452"/>
        <end position="464"/>
    </location>
</feature>